<dbReference type="AlphaFoldDB" id="A0A381NEL0"/>
<proteinExistence type="predicted"/>
<keyword evidence="2" id="KW-0472">Membrane</keyword>
<dbReference type="EMBL" id="UINC01000305">
    <property type="protein sequence ID" value="SUZ52957.1"/>
    <property type="molecule type" value="Genomic_DNA"/>
</dbReference>
<evidence type="ECO:0000256" key="2">
    <source>
        <dbReference type="SAM" id="Phobius"/>
    </source>
</evidence>
<protein>
    <submittedName>
        <fullName evidence="3">Uncharacterized protein</fullName>
    </submittedName>
</protein>
<sequence length="181" mass="19888">MTDAQRGALTKMVRRPMFIVPVSLVAVLVVAFLGWSSTCPCERTPGAYLFGAGADGPVTDWAFANQVTLCQIQIRVGVLPHAINLNCMSTPTGQLYLSCSQCGTKRWSNAAVENGRGRLRLDGTVYPVTVSRVMEPAELDQAWSARVQKLNQLDAPASQPPPPDAPRPDDWWSFRVEWRTS</sequence>
<evidence type="ECO:0000256" key="1">
    <source>
        <dbReference type="SAM" id="MobiDB-lite"/>
    </source>
</evidence>
<organism evidence="3">
    <name type="scientific">marine metagenome</name>
    <dbReference type="NCBI Taxonomy" id="408172"/>
    <lineage>
        <taxon>unclassified sequences</taxon>
        <taxon>metagenomes</taxon>
        <taxon>ecological metagenomes</taxon>
    </lineage>
</organism>
<name>A0A381NEL0_9ZZZZ</name>
<reference evidence="3" key="1">
    <citation type="submission" date="2018-05" db="EMBL/GenBank/DDBJ databases">
        <authorList>
            <person name="Lanie J.A."/>
            <person name="Ng W.-L."/>
            <person name="Kazmierczak K.M."/>
            <person name="Andrzejewski T.M."/>
            <person name="Davidsen T.M."/>
            <person name="Wayne K.J."/>
            <person name="Tettelin H."/>
            <person name="Glass J.I."/>
            <person name="Rusch D."/>
            <person name="Podicherti R."/>
            <person name="Tsui H.-C.T."/>
            <person name="Winkler M.E."/>
        </authorList>
    </citation>
    <scope>NUCLEOTIDE SEQUENCE</scope>
</reference>
<keyword evidence="2" id="KW-0812">Transmembrane</keyword>
<keyword evidence="2" id="KW-1133">Transmembrane helix</keyword>
<gene>
    <name evidence="3" type="ORF">METZ01_LOCUS5811</name>
</gene>
<evidence type="ECO:0000313" key="3">
    <source>
        <dbReference type="EMBL" id="SUZ52957.1"/>
    </source>
</evidence>
<feature type="transmembrane region" description="Helical" evidence="2">
    <location>
        <begin position="16"/>
        <end position="35"/>
    </location>
</feature>
<feature type="region of interest" description="Disordered" evidence="1">
    <location>
        <begin position="150"/>
        <end position="171"/>
    </location>
</feature>
<accession>A0A381NEL0</accession>